<evidence type="ECO:0008006" key="4">
    <source>
        <dbReference type="Google" id="ProtNLM"/>
    </source>
</evidence>
<dbReference type="EMBL" id="JACNLL010000063">
    <property type="protein sequence ID" value="MBC8199754.1"/>
    <property type="molecule type" value="Genomic_DNA"/>
</dbReference>
<feature type="chain" id="PRO_5035244194" description="Lipoprotein" evidence="1">
    <location>
        <begin position="20"/>
        <end position="205"/>
    </location>
</feature>
<comment type="caution">
    <text evidence="2">The sequence shown here is derived from an EMBL/GenBank/DDBJ whole genome shotgun (WGS) entry which is preliminary data.</text>
</comment>
<sequence>MKRILIILTVYLFNLTACATFPPPEISNGRYINHKYAFDIEIPEGWYQTEKIPVWIKDILDEEKRSTIRIMFFNNDTNGLICVTSYKTIWSFDLISYAYEGVKKNLQKILEKKEKKFSKDHYVKNYSYKIYSIENWTEELSYETEFNKIEMMSNYIMYGCDSDDTCIAGIELITDIKTFDENLDVFNKVINSFQKREIVEFKFLR</sequence>
<dbReference type="AlphaFoldDB" id="A0A8J6T8E3"/>
<reference evidence="2 3" key="1">
    <citation type="submission" date="2020-08" db="EMBL/GenBank/DDBJ databases">
        <title>Bridging the membrane lipid divide: bacteria of the FCB group superphylum have the potential to synthesize archaeal ether lipids.</title>
        <authorList>
            <person name="Villanueva L."/>
            <person name="Von Meijenfeldt F.A.B."/>
            <person name="Westbye A.B."/>
            <person name="Yadav S."/>
            <person name="Hopmans E.C."/>
            <person name="Dutilh B.E."/>
            <person name="Sinninghe Damste J.S."/>
        </authorList>
    </citation>
    <scope>NUCLEOTIDE SEQUENCE [LARGE SCALE GENOMIC DNA]</scope>
    <source>
        <strain evidence="2">NIOZ-UU82</strain>
    </source>
</reference>
<evidence type="ECO:0000313" key="3">
    <source>
        <dbReference type="Proteomes" id="UP000603545"/>
    </source>
</evidence>
<protein>
    <recommendedName>
        <fullName evidence="4">Lipoprotein</fullName>
    </recommendedName>
</protein>
<accession>A0A8J6T8E3</accession>
<feature type="signal peptide" evidence="1">
    <location>
        <begin position="1"/>
        <end position="19"/>
    </location>
</feature>
<proteinExistence type="predicted"/>
<dbReference type="Proteomes" id="UP000603545">
    <property type="component" value="Unassembled WGS sequence"/>
</dbReference>
<evidence type="ECO:0000313" key="2">
    <source>
        <dbReference type="EMBL" id="MBC8199754.1"/>
    </source>
</evidence>
<gene>
    <name evidence="2" type="ORF">H8E80_06890</name>
</gene>
<organism evidence="2 3">
    <name type="scientific">Candidatus Desulfaltia bathyphila</name>
    <dbReference type="NCBI Taxonomy" id="2841697"/>
    <lineage>
        <taxon>Bacteria</taxon>
        <taxon>Pseudomonadati</taxon>
        <taxon>Thermodesulfobacteriota</taxon>
        <taxon>Desulfobacteria</taxon>
        <taxon>Desulfobacterales</taxon>
        <taxon>Desulfobacterales incertae sedis</taxon>
        <taxon>Candidatus Desulfaltia</taxon>
    </lineage>
</organism>
<evidence type="ECO:0000256" key="1">
    <source>
        <dbReference type="SAM" id="SignalP"/>
    </source>
</evidence>
<keyword evidence="1" id="KW-0732">Signal</keyword>
<name>A0A8J6T8E3_9BACT</name>